<proteinExistence type="predicted"/>
<dbReference type="AlphaFoldDB" id="A0AB73T2P9"/>
<accession>A0AB73T2P9</accession>
<keyword evidence="2" id="KW-1185">Reference proteome</keyword>
<reference evidence="1 2" key="1">
    <citation type="submission" date="2018-05" db="EMBL/GenBank/DDBJ databases">
        <authorList>
            <person name="Goeker M."/>
            <person name="Huntemann M."/>
            <person name="Clum A."/>
            <person name="Pillay M."/>
            <person name="Palaniappan K."/>
            <person name="Varghese N."/>
            <person name="Mikhailova N."/>
            <person name="Stamatis D."/>
            <person name="Reddy T."/>
            <person name="Daum C."/>
            <person name="Shapiro N."/>
            <person name="Ivanova N."/>
            <person name="Kyrpides N."/>
            <person name="Woyke T."/>
        </authorList>
    </citation>
    <scope>NUCLEOTIDE SEQUENCE [LARGE SCALE GENOMIC DNA]</scope>
    <source>
        <strain evidence="1 2">DSM 26524</strain>
    </source>
</reference>
<gene>
    <name evidence="1" type="ORF">C7383_10875</name>
</gene>
<protein>
    <submittedName>
        <fullName evidence="1">Uncharacterized protein</fullName>
    </submittedName>
</protein>
<organism evidence="1 2">
    <name type="scientific">Murimonas intestini</name>
    <dbReference type="NCBI Taxonomy" id="1337051"/>
    <lineage>
        <taxon>Bacteria</taxon>
        <taxon>Bacillati</taxon>
        <taxon>Bacillota</taxon>
        <taxon>Clostridia</taxon>
        <taxon>Lachnospirales</taxon>
        <taxon>Lachnospiraceae</taxon>
        <taxon>Murimonas</taxon>
    </lineage>
</organism>
<evidence type="ECO:0000313" key="1">
    <source>
        <dbReference type="EMBL" id="PWJ74646.1"/>
    </source>
</evidence>
<dbReference type="Proteomes" id="UP000245412">
    <property type="component" value="Unassembled WGS sequence"/>
</dbReference>
<comment type="caution">
    <text evidence="1">The sequence shown here is derived from an EMBL/GenBank/DDBJ whole genome shotgun (WGS) entry which is preliminary data.</text>
</comment>
<sequence>MKLLELGMKLETSKVMGTGLLSGVCCTAARWQADLIERRLERRDYYLPDDCLTVEEMMGYINQRM</sequence>
<dbReference type="RefSeq" id="WP_109627300.1">
    <property type="nucleotide sequence ID" value="NZ_CABJAT010000003.1"/>
</dbReference>
<dbReference type="EMBL" id="QGGY01000008">
    <property type="protein sequence ID" value="PWJ74646.1"/>
    <property type="molecule type" value="Genomic_DNA"/>
</dbReference>
<name>A0AB73T2P9_9FIRM</name>
<evidence type="ECO:0000313" key="2">
    <source>
        <dbReference type="Proteomes" id="UP000245412"/>
    </source>
</evidence>